<proteinExistence type="inferred from homology"/>
<feature type="domain" description="Nucleoporin Nup133/Nup155-like C-terminal" evidence="6">
    <location>
        <begin position="637"/>
        <end position="1313"/>
    </location>
</feature>
<keyword evidence="4" id="KW-0539">Nucleus</keyword>
<dbReference type="PANTHER" id="PTHR10350:SF6">
    <property type="entry name" value="NUCLEAR PORE COMPLEX PROTEIN NUP155"/>
    <property type="match status" value="1"/>
</dbReference>
<comment type="similarity">
    <text evidence="2">Belongs to the non-repetitive/WGA-negative nucleoporin family.</text>
</comment>
<dbReference type="Gene3D" id="1.25.40.450">
    <property type="entry name" value="Nucleoporin, helical domain, N-terminal subdomain"/>
    <property type="match status" value="1"/>
</dbReference>
<dbReference type="InterPro" id="IPR007187">
    <property type="entry name" value="Nucleoporin_Nup133/Nup155_C"/>
</dbReference>
<evidence type="ECO:0000256" key="2">
    <source>
        <dbReference type="ARBA" id="ARBA00007373"/>
    </source>
</evidence>
<dbReference type="GeneID" id="100212106"/>
<feature type="domain" description="Nucleoporin Nup133/Nup155-like N-terminal" evidence="7">
    <location>
        <begin position="67"/>
        <end position="493"/>
    </location>
</feature>
<name>A0ABM4C7G5_HYDVU</name>
<keyword evidence="8" id="KW-1185">Reference proteome</keyword>
<dbReference type="Gene3D" id="1.25.40.440">
    <property type="entry name" value="Nucleoporin, helical domain, central subdomain"/>
    <property type="match status" value="1"/>
</dbReference>
<dbReference type="Pfam" id="PF08801">
    <property type="entry name" value="Nucleoporin_N"/>
    <property type="match status" value="1"/>
</dbReference>
<protein>
    <submittedName>
        <fullName evidence="9">Nuclear pore complex protein Nup155 isoform X2</fullName>
    </submittedName>
</protein>
<evidence type="ECO:0000313" key="8">
    <source>
        <dbReference type="Proteomes" id="UP001652625"/>
    </source>
</evidence>
<evidence type="ECO:0000259" key="7">
    <source>
        <dbReference type="Pfam" id="PF08801"/>
    </source>
</evidence>
<gene>
    <name evidence="9" type="primary">LOC100212106</name>
</gene>
<reference evidence="9" key="1">
    <citation type="submission" date="2025-08" db="UniProtKB">
        <authorList>
            <consortium name="RefSeq"/>
        </authorList>
    </citation>
    <scope>IDENTIFICATION</scope>
</reference>
<keyword evidence="3" id="KW-0813">Transport</keyword>
<accession>A0ABM4C7G5</accession>
<organism evidence="8 9">
    <name type="scientific">Hydra vulgaris</name>
    <name type="common">Hydra</name>
    <name type="synonym">Hydra attenuata</name>
    <dbReference type="NCBI Taxonomy" id="6087"/>
    <lineage>
        <taxon>Eukaryota</taxon>
        <taxon>Metazoa</taxon>
        <taxon>Cnidaria</taxon>
        <taxon>Hydrozoa</taxon>
        <taxon>Hydroidolina</taxon>
        <taxon>Anthoathecata</taxon>
        <taxon>Aplanulata</taxon>
        <taxon>Hydridae</taxon>
        <taxon>Hydra</taxon>
    </lineage>
</organism>
<dbReference type="InterPro" id="IPR004870">
    <property type="entry name" value="Nucleoporin_Nup155"/>
</dbReference>
<dbReference type="Gene3D" id="1.20.120.1880">
    <property type="entry name" value="Nucleoporin, helical C-terminal domain"/>
    <property type="match status" value="1"/>
</dbReference>
<dbReference type="InterPro" id="IPR014908">
    <property type="entry name" value="Nucleoporin_Nup133/Nup155_N"/>
</dbReference>
<feature type="region of interest" description="Disordered" evidence="5">
    <location>
        <begin position="943"/>
        <end position="965"/>
    </location>
</feature>
<dbReference type="Proteomes" id="UP001652625">
    <property type="component" value="Chromosome 07"/>
</dbReference>
<sequence>MLSQLPSPLNSIKRRELPEVLDAASKEVDFCMMVDEKFPSLEEQLKINASPSFSGMNDYDYPECVKQKLISVKRTPLPEELISQFTNMQCNCVMGIFPEISRAWLAIDSDIYFWVYEDGSDVAYFDGIKEVILAVNLINPKAGMFQEHIKYLLCVTTPLNIYLLGVSFTEKTGTFGPDDFGSIQLHPEPLFQVPSDNVYMTSITGTSNGRIFLAGRDSCLYELVYQAKSGWLFGQRCYKVNHSSSKLSYFVPVFLSFVFSQDDPIEQLAMDNTRGILYCRTMNGNIKAYYLGADLSEMRFMCGISSSNASKHAQYILRTVDYRNFEKIVHIAPVPKSDSRTIHLVAVTSTGVRLYFATSQDVYGTPSNLCLVHVRMPPGFAPSLSPEKPSNVHAAFYRQGTSILIGGVSEEVDRLWCLSQDLFPFNIPIRESESVISINGRTWCLSEIPDYTSLSSAPFHLFNENLQDPPSIITQHVLPARRFVLLSAQGSHILTTLRPLEKLRSLLLGGNIETDAVASFFQQYGADQACAVCITIVCQCAESEAYIADFAIQAFFRYGSGAQKFNKVTNVLPGTSNPMESYLVGSPVQGGSSQGSFLATPIPQSYHNQQSTPAQPNLTSTVLPPSKNLNAQENRKSGKYNGLVIYFSRLLRPIWNLSMVSEVLVDDKKIQLQSRLTSAELSWFTEQLYKLRKFMDTYSDVTASQSPTYIHRFSLVSEESSVPHDVFLEEKRALKTFHNLLLITLEALELWRVLADHQFHLVVEDAPIDIKEKLKHIPLKDLFSSTGSELSTCLINLLMEKYLHDNSAIENLSNRLREICPTIYSANDAMCTRANETVISASLVNNQKEKEKILQEALMIYSKVPDLVNLQWVTQQLKLNNFYAGIVQLCLTTALNCDPMGIALHFYKTGEPLDDIEGVEAFNMHQESYRCILETLEDLLNTGNSHPASPHLPTRPGPPVHPDGLSAEQARKFYNQMLMAGLSCGDELFHVALYTWLIKNNQTDRLLEIKSPFIEQYLISTAAEQHPNNKDTLDLLWKFYEKNNNFLAASKVLLKLAEREGPLLTIHDRLECLSRAVMSAKSIVNFYEGEFLYELEEKLEVARIQLQLFDQLSQKKVASKKVEDTILQLNSKLFDISALYEFAEESSLPVCKLAIIHCAGHADTKLVHKIWQEIVEQAFENTYTLSSLDKMEAISQQLVLVGKSYVKQEQYFPTYFLISMLERKSCEMIWQHQWVFMTALDMGIDPMALFNEYNKIFNAKENTWRALGKPLHILHVLSLLLLYFLENPPTISADRIAFSRSLFEAATSYLVELESMSLSDPEVKVLLPRFKGIQAKLKRAL</sequence>
<comment type="subcellular location">
    <subcellularLocation>
        <location evidence="1">Nucleus</location>
    </subcellularLocation>
</comment>
<dbReference type="Pfam" id="PF03177">
    <property type="entry name" value="Nucleoporin_C"/>
    <property type="match status" value="1"/>
</dbReference>
<dbReference type="PANTHER" id="PTHR10350">
    <property type="entry name" value="NUCLEAR PORE COMPLEX PROTEIN NUP155"/>
    <property type="match status" value="1"/>
</dbReference>
<dbReference type="InterPro" id="IPR042537">
    <property type="entry name" value="Nucleoporin_Nup155_C_2"/>
</dbReference>
<dbReference type="InterPro" id="IPR042538">
    <property type="entry name" value="Nucleoporin_Nup155_C_3"/>
</dbReference>
<dbReference type="Gene3D" id="1.20.58.1780">
    <property type="match status" value="1"/>
</dbReference>
<evidence type="ECO:0000259" key="6">
    <source>
        <dbReference type="Pfam" id="PF03177"/>
    </source>
</evidence>
<dbReference type="InterPro" id="IPR042533">
    <property type="entry name" value="Nucleoporin_Nup155_C_1"/>
</dbReference>
<evidence type="ECO:0000256" key="3">
    <source>
        <dbReference type="ARBA" id="ARBA00022448"/>
    </source>
</evidence>
<dbReference type="RefSeq" id="XP_065657546.1">
    <property type="nucleotide sequence ID" value="XM_065801474.1"/>
</dbReference>
<evidence type="ECO:0000256" key="5">
    <source>
        <dbReference type="SAM" id="MobiDB-lite"/>
    </source>
</evidence>
<evidence type="ECO:0000313" key="9">
    <source>
        <dbReference type="RefSeq" id="XP_065657546.1"/>
    </source>
</evidence>
<evidence type="ECO:0000256" key="4">
    <source>
        <dbReference type="ARBA" id="ARBA00023242"/>
    </source>
</evidence>
<evidence type="ECO:0000256" key="1">
    <source>
        <dbReference type="ARBA" id="ARBA00004123"/>
    </source>
</evidence>